<dbReference type="AlphaFoldDB" id="A0A0F9PYI9"/>
<protein>
    <recommendedName>
        <fullName evidence="1">Viral coat protein P2 C-terminal domain-containing protein</fullName>
    </recommendedName>
</protein>
<dbReference type="InterPro" id="IPR053751">
    <property type="entry name" value="Viral_Major_Capsid_sf"/>
</dbReference>
<proteinExistence type="predicted"/>
<dbReference type="Gene3D" id="2.60.120.730">
    <property type="match status" value="1"/>
</dbReference>
<evidence type="ECO:0000313" key="2">
    <source>
        <dbReference type="EMBL" id="KKN29772.1"/>
    </source>
</evidence>
<comment type="caution">
    <text evidence="2">The sequence shown here is derived from an EMBL/GenBank/DDBJ whole genome shotgun (WGS) entry which is preliminary data.</text>
</comment>
<name>A0A0F9PYI9_9ZZZZ</name>
<dbReference type="EMBL" id="LAZR01002459">
    <property type="protein sequence ID" value="KKN29772.1"/>
    <property type="molecule type" value="Genomic_DNA"/>
</dbReference>
<evidence type="ECO:0000259" key="1">
    <source>
        <dbReference type="Pfam" id="PF25513"/>
    </source>
</evidence>
<feature type="domain" description="Viral coat protein P2 C-terminal" evidence="1">
    <location>
        <begin position="170"/>
        <end position="279"/>
    </location>
</feature>
<sequence length="288" mass="31866">MKTYVVKEADLAGVATDALCTMSIGSKFNHHGLLLDFTKAGVMSTEAEIIAEITTISLAIKIKGGPSIRLLKDIPTHVLFDILNKYRETSKSSYTYAGCLYLPFTRPDLGTLVDPNALVIGMLNIESYQLQVQCGTLTTIDKIGVLPEIDKGPARPLGEHIRFERWERTHSAIGIDTVTELPFGEPKTAMLGYHIHDAVTGVVRDVEVRFDGQIIHDPLSVAQNNLLLHRAGRTPIANYFHVDFNRKGSALPVGVAKSFRQKIYWGTAPAGYDIYTEMVYQLGDKNYV</sequence>
<dbReference type="Pfam" id="PF25513">
    <property type="entry name" value="P2_C"/>
    <property type="match status" value="1"/>
</dbReference>
<gene>
    <name evidence="2" type="ORF">LCGC14_0840700</name>
</gene>
<accession>A0A0F9PYI9</accession>
<organism evidence="2">
    <name type="scientific">marine sediment metagenome</name>
    <dbReference type="NCBI Taxonomy" id="412755"/>
    <lineage>
        <taxon>unclassified sequences</taxon>
        <taxon>metagenomes</taxon>
        <taxon>ecological metagenomes</taxon>
    </lineage>
</organism>
<reference evidence="2" key="1">
    <citation type="journal article" date="2015" name="Nature">
        <title>Complex archaea that bridge the gap between prokaryotes and eukaryotes.</title>
        <authorList>
            <person name="Spang A."/>
            <person name="Saw J.H."/>
            <person name="Jorgensen S.L."/>
            <person name="Zaremba-Niedzwiedzka K."/>
            <person name="Martijn J."/>
            <person name="Lind A.E."/>
            <person name="van Eijk R."/>
            <person name="Schleper C."/>
            <person name="Guy L."/>
            <person name="Ettema T.J."/>
        </authorList>
    </citation>
    <scope>NUCLEOTIDE SEQUENCE</scope>
</reference>
<dbReference type="InterPro" id="IPR057915">
    <property type="entry name" value="P2_C"/>
</dbReference>